<organism evidence="1 2">
    <name type="scientific">SAR86 cluster bacterium</name>
    <dbReference type="NCBI Taxonomy" id="2030880"/>
    <lineage>
        <taxon>Bacteria</taxon>
        <taxon>Pseudomonadati</taxon>
        <taxon>Pseudomonadota</taxon>
        <taxon>Gammaproteobacteria</taxon>
        <taxon>SAR86 cluster</taxon>
    </lineage>
</organism>
<proteinExistence type="predicted"/>
<accession>A0A520LTV9</accession>
<dbReference type="InterPro" id="IPR029069">
    <property type="entry name" value="HotDog_dom_sf"/>
</dbReference>
<sequence>MKDLFPYEGKTVTVTKDMCDFNGHMNVNFIKEVFEQAWDFANEEFGLNEEYLKSGFSSFTLEDNYRFQKEFLLGDKIFPAFRLFNVNEKLYHMIGALFDKDGVISAMYETVEGHIDMKIRKIAPMDSERLARVVAIKKAHDSTGVVPYEIRLKIRDL</sequence>
<reference evidence="1 2" key="1">
    <citation type="submission" date="2019-02" db="EMBL/GenBank/DDBJ databases">
        <title>Prokaryotic population dynamics and viral predation in marine succession experiment using metagenomics: the confinement effect.</title>
        <authorList>
            <person name="Haro-Moreno J.M."/>
            <person name="Rodriguez-Valera F."/>
            <person name="Lopez-Perez M."/>
        </authorList>
    </citation>
    <scope>NUCLEOTIDE SEQUENCE [LARGE SCALE GENOMIC DNA]</scope>
    <source>
        <strain evidence="1">MED-G168</strain>
    </source>
</reference>
<gene>
    <name evidence="1" type="ORF">EVB01_00510</name>
</gene>
<dbReference type="AlphaFoldDB" id="A0A520LTV9"/>
<protein>
    <submittedName>
        <fullName evidence="1">Thioesterase</fullName>
    </submittedName>
</protein>
<comment type="caution">
    <text evidence="1">The sequence shown here is derived from an EMBL/GenBank/DDBJ whole genome shotgun (WGS) entry which is preliminary data.</text>
</comment>
<dbReference type="EMBL" id="SHBN01000004">
    <property type="protein sequence ID" value="RZO12433.1"/>
    <property type="molecule type" value="Genomic_DNA"/>
</dbReference>
<evidence type="ECO:0000313" key="1">
    <source>
        <dbReference type="EMBL" id="RZO12433.1"/>
    </source>
</evidence>
<evidence type="ECO:0000313" key="2">
    <source>
        <dbReference type="Proteomes" id="UP000319023"/>
    </source>
</evidence>
<dbReference type="Proteomes" id="UP000319023">
    <property type="component" value="Unassembled WGS sequence"/>
</dbReference>
<dbReference type="SUPFAM" id="SSF54637">
    <property type="entry name" value="Thioesterase/thiol ester dehydrase-isomerase"/>
    <property type="match status" value="1"/>
</dbReference>
<dbReference type="Gene3D" id="3.10.129.10">
    <property type="entry name" value="Hotdog Thioesterase"/>
    <property type="match status" value="1"/>
</dbReference>
<dbReference type="Pfam" id="PF13279">
    <property type="entry name" value="4HBT_2"/>
    <property type="match status" value="1"/>
</dbReference>
<name>A0A520LTV9_9GAMM</name>